<feature type="non-terminal residue" evidence="2">
    <location>
        <position position="160"/>
    </location>
</feature>
<reference evidence="2 3" key="1">
    <citation type="submission" date="2019-02" db="EMBL/GenBank/DDBJ databases">
        <title>Genome sequencing of the rare red list fungi Dentipellis fragilis.</title>
        <authorList>
            <person name="Buettner E."/>
            <person name="Kellner H."/>
        </authorList>
    </citation>
    <scope>NUCLEOTIDE SEQUENCE [LARGE SCALE GENOMIC DNA]</scope>
    <source>
        <strain evidence="2 3">DSM 105465</strain>
    </source>
</reference>
<evidence type="ECO:0000313" key="3">
    <source>
        <dbReference type="Proteomes" id="UP000298327"/>
    </source>
</evidence>
<name>A0A4Y9XNJ8_9AGAM</name>
<gene>
    <name evidence="2" type="ORF">EVG20_g11331</name>
</gene>
<proteinExistence type="predicted"/>
<organism evidence="2 3">
    <name type="scientific">Dentipellis fragilis</name>
    <dbReference type="NCBI Taxonomy" id="205917"/>
    <lineage>
        <taxon>Eukaryota</taxon>
        <taxon>Fungi</taxon>
        <taxon>Dikarya</taxon>
        <taxon>Basidiomycota</taxon>
        <taxon>Agaricomycotina</taxon>
        <taxon>Agaricomycetes</taxon>
        <taxon>Russulales</taxon>
        <taxon>Hericiaceae</taxon>
        <taxon>Dentipellis</taxon>
    </lineage>
</organism>
<keyword evidence="3" id="KW-1185">Reference proteome</keyword>
<evidence type="ECO:0000256" key="1">
    <source>
        <dbReference type="SAM" id="MobiDB-lite"/>
    </source>
</evidence>
<accession>A0A4Y9XNJ8</accession>
<comment type="caution">
    <text evidence="2">The sequence shown here is derived from an EMBL/GenBank/DDBJ whole genome shotgun (WGS) entry which is preliminary data.</text>
</comment>
<feature type="region of interest" description="Disordered" evidence="1">
    <location>
        <begin position="111"/>
        <end position="160"/>
    </location>
</feature>
<protein>
    <submittedName>
        <fullName evidence="2">Uncharacterized protein</fullName>
    </submittedName>
</protein>
<evidence type="ECO:0000313" key="2">
    <source>
        <dbReference type="EMBL" id="TFY50781.1"/>
    </source>
</evidence>
<dbReference type="STRING" id="205917.A0A4Y9XNJ8"/>
<dbReference type="OrthoDB" id="3269769at2759"/>
<feature type="region of interest" description="Disordered" evidence="1">
    <location>
        <begin position="1"/>
        <end position="55"/>
    </location>
</feature>
<sequence length="160" mass="16517">MQSTLPTAPPPALSAVRPSAYTASAPPTPSASSLSVPTSKSRGLQLGAHKTPHSVLPHELEDELADESNAWVDGDLMDVNADEDDWTAFESAPAPAGKAVVNAVGLGFADLGTQKGGASAEDDEDPWGSIEAPSTSPPHPSYPTLSTQPRRLKAPAQTRA</sequence>
<feature type="compositionally biased region" description="Low complexity" evidence="1">
    <location>
        <begin position="13"/>
        <end position="41"/>
    </location>
</feature>
<dbReference type="AlphaFoldDB" id="A0A4Y9XNJ8"/>
<dbReference type="Proteomes" id="UP000298327">
    <property type="component" value="Unassembled WGS sequence"/>
</dbReference>
<dbReference type="EMBL" id="SEOQ01001703">
    <property type="protein sequence ID" value="TFY50781.1"/>
    <property type="molecule type" value="Genomic_DNA"/>
</dbReference>